<keyword evidence="1" id="KW-0560">Oxidoreductase</keyword>
<evidence type="ECO:0000256" key="1">
    <source>
        <dbReference type="ARBA" id="ARBA00023002"/>
    </source>
</evidence>
<sequence>MQDLTFGFSLQPTTDIGAHRELAAAADALRLDMVGIQDHPYIADFVDTFTLAGVLLAATENIAVFPDVANLPLRSPAMLAKSAATLDLASGGRFELALGAGGYWDAITAMGAPRRTPGEANVALEEAITIIRALWRGDNKPIHHTGRYYSISGTHSGPAPAHPIEIWTGAQGPRALALTGRIADGWAAPLAMYKPYEEWAPANKLIDDAAREAGRNPADLRRIAQIVGTIGDVSGTTTLRTGAAPLRADAEQWASEIARLAVEQPFTGFVFWPEHQSIEQVELFAGEVVPAARALIGGGSSQP</sequence>
<name>A0ABS9T943_9PSEU</name>
<dbReference type="PANTHER" id="PTHR43244">
    <property type="match status" value="1"/>
</dbReference>
<dbReference type="InterPro" id="IPR036661">
    <property type="entry name" value="Luciferase-like_sf"/>
</dbReference>
<dbReference type="CDD" id="cd01097">
    <property type="entry name" value="Tetrahydromethanopterin_reductase"/>
    <property type="match status" value="1"/>
</dbReference>
<organism evidence="3 4">
    <name type="scientific">Pseudonocardia alaniniphila</name>
    <dbReference type="NCBI Taxonomy" id="75291"/>
    <lineage>
        <taxon>Bacteria</taxon>
        <taxon>Bacillati</taxon>
        <taxon>Actinomycetota</taxon>
        <taxon>Actinomycetes</taxon>
        <taxon>Pseudonocardiales</taxon>
        <taxon>Pseudonocardiaceae</taxon>
        <taxon>Pseudonocardia</taxon>
    </lineage>
</organism>
<dbReference type="Pfam" id="PF00296">
    <property type="entry name" value="Bac_luciferase"/>
    <property type="match status" value="1"/>
</dbReference>
<dbReference type="InterPro" id="IPR050564">
    <property type="entry name" value="F420-G6PD/mer"/>
</dbReference>
<proteinExistence type="predicted"/>
<evidence type="ECO:0000313" key="4">
    <source>
        <dbReference type="Proteomes" id="UP001299970"/>
    </source>
</evidence>
<dbReference type="SUPFAM" id="SSF51679">
    <property type="entry name" value="Bacterial luciferase-like"/>
    <property type="match status" value="1"/>
</dbReference>
<gene>
    <name evidence="3" type="ORF">MMF94_05110</name>
</gene>
<accession>A0ABS9T943</accession>
<evidence type="ECO:0000313" key="3">
    <source>
        <dbReference type="EMBL" id="MCH6165055.1"/>
    </source>
</evidence>
<keyword evidence="4" id="KW-1185">Reference proteome</keyword>
<dbReference type="InterPro" id="IPR011251">
    <property type="entry name" value="Luciferase-like_dom"/>
</dbReference>
<dbReference type="EMBL" id="JAKXMK010000004">
    <property type="protein sequence ID" value="MCH6165055.1"/>
    <property type="molecule type" value="Genomic_DNA"/>
</dbReference>
<dbReference type="PANTHER" id="PTHR43244:SF1">
    <property type="entry name" value="5,10-METHYLENETETRAHYDROMETHANOPTERIN REDUCTASE"/>
    <property type="match status" value="1"/>
</dbReference>
<protein>
    <submittedName>
        <fullName evidence="3">LLM class flavin-dependent oxidoreductase</fullName>
    </submittedName>
</protein>
<dbReference type="Proteomes" id="UP001299970">
    <property type="component" value="Unassembled WGS sequence"/>
</dbReference>
<dbReference type="RefSeq" id="WP_241035091.1">
    <property type="nucleotide sequence ID" value="NZ_BAAAJF010000018.1"/>
</dbReference>
<evidence type="ECO:0000259" key="2">
    <source>
        <dbReference type="Pfam" id="PF00296"/>
    </source>
</evidence>
<comment type="caution">
    <text evidence="3">The sequence shown here is derived from an EMBL/GenBank/DDBJ whole genome shotgun (WGS) entry which is preliminary data.</text>
</comment>
<reference evidence="3 4" key="1">
    <citation type="submission" date="2022-03" db="EMBL/GenBank/DDBJ databases">
        <title>Pseudonocardia alaer sp. nov., a novel actinomycete isolated from reed forest soil.</title>
        <authorList>
            <person name="Wang L."/>
        </authorList>
    </citation>
    <scope>NUCLEOTIDE SEQUENCE [LARGE SCALE GENOMIC DNA]</scope>
    <source>
        <strain evidence="3 4">Y-16303</strain>
    </source>
</reference>
<feature type="domain" description="Luciferase-like" evidence="2">
    <location>
        <begin position="13"/>
        <end position="227"/>
    </location>
</feature>
<dbReference type="Gene3D" id="3.20.20.30">
    <property type="entry name" value="Luciferase-like domain"/>
    <property type="match status" value="1"/>
</dbReference>